<proteinExistence type="predicted"/>
<evidence type="ECO:0000313" key="2">
    <source>
        <dbReference type="EMBL" id="SDW53236.1"/>
    </source>
</evidence>
<dbReference type="NCBIfam" id="TIGR02833">
    <property type="entry name" value="spore_III_AB"/>
    <property type="match status" value="1"/>
</dbReference>
<dbReference type="InterPro" id="IPR014198">
    <property type="entry name" value="Spore_III_AB"/>
</dbReference>
<organism evidence="2 3">
    <name type="scientific">Marininema mesophilum</name>
    <dbReference type="NCBI Taxonomy" id="1048340"/>
    <lineage>
        <taxon>Bacteria</taxon>
        <taxon>Bacillati</taxon>
        <taxon>Bacillota</taxon>
        <taxon>Bacilli</taxon>
        <taxon>Bacillales</taxon>
        <taxon>Thermoactinomycetaceae</taxon>
        <taxon>Marininema</taxon>
    </lineage>
</organism>
<protein>
    <submittedName>
        <fullName evidence="2">Stage III sporulation protein AB</fullName>
    </submittedName>
</protein>
<dbReference type="Proteomes" id="UP000198534">
    <property type="component" value="Unassembled WGS sequence"/>
</dbReference>
<keyword evidence="1" id="KW-0732">Signal</keyword>
<dbReference type="AlphaFoldDB" id="A0A1H2UAS4"/>
<dbReference type="EMBL" id="FNNQ01000004">
    <property type="protein sequence ID" value="SDW53236.1"/>
    <property type="molecule type" value="Genomic_DNA"/>
</dbReference>
<evidence type="ECO:0000313" key="3">
    <source>
        <dbReference type="Proteomes" id="UP000198534"/>
    </source>
</evidence>
<feature type="chain" id="PRO_5011569868" evidence="1">
    <location>
        <begin position="22"/>
        <end position="172"/>
    </location>
</feature>
<evidence type="ECO:0000256" key="1">
    <source>
        <dbReference type="SAM" id="SignalP"/>
    </source>
</evidence>
<dbReference type="RefSeq" id="WP_091737214.1">
    <property type="nucleotide sequence ID" value="NZ_FNNQ01000004.1"/>
</dbReference>
<dbReference type="STRING" id="1048340.SAMN05444487_10451"/>
<dbReference type="OrthoDB" id="1957909at2"/>
<gene>
    <name evidence="2" type="ORF">SAMN05444487_10451</name>
</gene>
<dbReference type="PIRSF" id="PIRSF021435">
    <property type="entry name" value="SpoIIIAB"/>
    <property type="match status" value="1"/>
</dbReference>
<dbReference type="Pfam" id="PF09548">
    <property type="entry name" value="Spore_III_AB"/>
    <property type="match status" value="1"/>
</dbReference>
<reference evidence="2 3" key="1">
    <citation type="submission" date="2016-10" db="EMBL/GenBank/DDBJ databases">
        <authorList>
            <person name="de Groot N.N."/>
        </authorList>
    </citation>
    <scope>NUCLEOTIDE SEQUENCE [LARGE SCALE GENOMIC DNA]</scope>
    <source>
        <strain evidence="2 3">DSM 45610</strain>
    </source>
</reference>
<sequence>MLKLMGAALILLSSSAVGFQAARSYAERPRQIRQMLGAFAMLETEITYGARRLDEICNHLAQREKDPVRSLFARCAEYLSTLDGVSTYDCWKRAVEEIWPTTLMKAPEKEVLIDFGKTLGVSDRADQMQHIQRAKTNLGTEESRALEEQTRYEKMCRSLGVLAGVLIVILIY</sequence>
<name>A0A1H2UAS4_9BACL</name>
<keyword evidence="3" id="KW-1185">Reference proteome</keyword>
<accession>A0A1H2UAS4</accession>
<feature type="signal peptide" evidence="1">
    <location>
        <begin position="1"/>
        <end position="21"/>
    </location>
</feature>